<evidence type="ECO:0000313" key="2">
    <source>
        <dbReference type="EMBL" id="CAI9541354.1"/>
    </source>
</evidence>
<evidence type="ECO:0000313" key="3">
    <source>
        <dbReference type="Proteomes" id="UP001162483"/>
    </source>
</evidence>
<dbReference type="Pfam" id="PF07686">
    <property type="entry name" value="V-set"/>
    <property type="match status" value="1"/>
</dbReference>
<gene>
    <name evidence="2" type="ORF">SPARVUS_LOCUS1913350</name>
</gene>
<dbReference type="InterPro" id="IPR007110">
    <property type="entry name" value="Ig-like_dom"/>
</dbReference>
<dbReference type="PANTHER" id="PTHR23267">
    <property type="entry name" value="IMMUNOGLOBULIN LIGHT CHAIN"/>
    <property type="match status" value="1"/>
</dbReference>
<dbReference type="InterPro" id="IPR003599">
    <property type="entry name" value="Ig_sub"/>
</dbReference>
<organism evidence="2 3">
    <name type="scientific">Staurois parvus</name>
    <dbReference type="NCBI Taxonomy" id="386267"/>
    <lineage>
        <taxon>Eukaryota</taxon>
        <taxon>Metazoa</taxon>
        <taxon>Chordata</taxon>
        <taxon>Craniata</taxon>
        <taxon>Vertebrata</taxon>
        <taxon>Euteleostomi</taxon>
        <taxon>Amphibia</taxon>
        <taxon>Batrachia</taxon>
        <taxon>Anura</taxon>
        <taxon>Neobatrachia</taxon>
        <taxon>Ranoidea</taxon>
        <taxon>Ranidae</taxon>
        <taxon>Staurois</taxon>
    </lineage>
</organism>
<dbReference type="SUPFAM" id="SSF48726">
    <property type="entry name" value="Immunoglobulin"/>
    <property type="match status" value="1"/>
</dbReference>
<dbReference type="Gene3D" id="2.60.40.10">
    <property type="entry name" value="Immunoglobulins"/>
    <property type="match status" value="1"/>
</dbReference>
<dbReference type="InterPro" id="IPR013106">
    <property type="entry name" value="Ig_V-set"/>
</dbReference>
<dbReference type="InterPro" id="IPR050150">
    <property type="entry name" value="IgV_Light_Chain"/>
</dbReference>
<keyword evidence="3" id="KW-1185">Reference proteome</keyword>
<evidence type="ECO:0000259" key="1">
    <source>
        <dbReference type="PROSITE" id="PS50835"/>
    </source>
</evidence>
<comment type="caution">
    <text evidence="2">The sequence shown here is derived from an EMBL/GenBank/DDBJ whole genome shotgun (WGS) entry which is preliminary data.</text>
</comment>
<dbReference type="SMART" id="SM00409">
    <property type="entry name" value="IG"/>
    <property type="match status" value="1"/>
</dbReference>
<protein>
    <recommendedName>
        <fullName evidence="1">Ig-like domain-containing protein</fullName>
    </recommendedName>
</protein>
<dbReference type="PROSITE" id="PS50835">
    <property type="entry name" value="IG_LIKE"/>
    <property type="match status" value="1"/>
</dbReference>
<proteinExistence type="predicted"/>
<sequence length="120" mass="13391">MTQTPDSISVSPGQTITITCTSSSHTGDNIRCSTCLNWYQQKPGQRPTPIIWYASNLQTGAPDRFSGSGSGTDFTLTIRDIKDEDEAEYCCQQCNRLPFTQWYRAVQKPPSSFSNNKSQI</sequence>
<dbReference type="Proteomes" id="UP001162483">
    <property type="component" value="Unassembled WGS sequence"/>
</dbReference>
<reference evidence="2" key="1">
    <citation type="submission" date="2023-05" db="EMBL/GenBank/DDBJ databases">
        <authorList>
            <person name="Stuckert A."/>
        </authorList>
    </citation>
    <scope>NUCLEOTIDE SEQUENCE</scope>
</reference>
<accession>A0ABN9AZ88</accession>
<dbReference type="InterPro" id="IPR013783">
    <property type="entry name" value="Ig-like_fold"/>
</dbReference>
<feature type="domain" description="Ig-like" evidence="1">
    <location>
        <begin position="1"/>
        <end position="92"/>
    </location>
</feature>
<dbReference type="EMBL" id="CATNWA010001875">
    <property type="protein sequence ID" value="CAI9541354.1"/>
    <property type="molecule type" value="Genomic_DNA"/>
</dbReference>
<name>A0ABN9AZ88_9NEOB</name>
<dbReference type="SMART" id="SM00406">
    <property type="entry name" value="IGv"/>
    <property type="match status" value="1"/>
</dbReference>
<dbReference type="InterPro" id="IPR036179">
    <property type="entry name" value="Ig-like_dom_sf"/>
</dbReference>